<feature type="compositionally biased region" description="Low complexity" evidence="1">
    <location>
        <begin position="299"/>
        <end position="315"/>
    </location>
</feature>
<dbReference type="Proteomes" id="UP000245942">
    <property type="component" value="Unassembled WGS sequence"/>
</dbReference>
<dbReference type="RefSeq" id="XP_025350158.1">
    <property type="nucleotide sequence ID" value="XM_025491676.1"/>
</dbReference>
<accession>A0A316UDM8</accession>
<organism evidence="2 3">
    <name type="scientific">Pseudomicrostroma glucosiphilum</name>
    <dbReference type="NCBI Taxonomy" id="1684307"/>
    <lineage>
        <taxon>Eukaryota</taxon>
        <taxon>Fungi</taxon>
        <taxon>Dikarya</taxon>
        <taxon>Basidiomycota</taxon>
        <taxon>Ustilaginomycotina</taxon>
        <taxon>Exobasidiomycetes</taxon>
        <taxon>Microstromatales</taxon>
        <taxon>Microstromatales incertae sedis</taxon>
        <taxon>Pseudomicrostroma</taxon>
    </lineage>
</organism>
<proteinExistence type="predicted"/>
<sequence length="489" mass="53032">MDEEDERDIRRRGQVRAAQGRFRVRQEREMKELRERSTLQAGVIAELRMEIECLRQQLSHHENDLVVPRTILPDPAWLAPPPPPRKKRRGRAAAAQNNDDPVPGPLNDMDGADGAAYRQVVHQDRSFRRPNEEVNPLATWSPQADAGQHNQWADINRWRDAILNQPSAPGFEAFGQPAACQPQNRRESWQPLPGNYQESLPGPGLERNSASVPNLRLDLPSSRKPDIVQSAPLSAATTPTWTSSGSQRRNERSIADRTSTPFELALRAAAAQTGGQLGAGSTWSSKAFDSRSTRRDRAATTASAPVPSAPSSSTPMLGNERLGFRSASAGNVYMMDNTLGLNINVANGAGPSSQPYFPSINEANGAGPSYQPYHRSINDLNGAGPSSHPFPSYPALQGNYRPVPTSVMPAQDESIPPPDLPGSNGNYGLVAPADSTLVTPNTDTGAFTGIQAPCTSEEERERDRQTEAALAEALSYDAAAFPLNNLHPP</sequence>
<dbReference type="Gene3D" id="1.20.5.170">
    <property type="match status" value="1"/>
</dbReference>
<feature type="region of interest" description="Disordered" evidence="1">
    <location>
        <begin position="1"/>
        <end position="20"/>
    </location>
</feature>
<feature type="region of interest" description="Disordered" evidence="1">
    <location>
        <begin position="167"/>
        <end position="258"/>
    </location>
</feature>
<feature type="region of interest" description="Disordered" evidence="1">
    <location>
        <begin position="72"/>
        <end position="112"/>
    </location>
</feature>
<evidence type="ECO:0000256" key="1">
    <source>
        <dbReference type="SAM" id="MobiDB-lite"/>
    </source>
</evidence>
<gene>
    <name evidence="2" type="ORF">BCV69DRAFT_280616</name>
</gene>
<name>A0A316UDM8_9BASI</name>
<dbReference type="GO" id="GO:0003700">
    <property type="term" value="F:DNA-binding transcription factor activity"/>
    <property type="evidence" value="ECO:0007669"/>
    <property type="project" value="InterPro"/>
</dbReference>
<evidence type="ECO:0000313" key="2">
    <source>
        <dbReference type="EMBL" id="PWN22998.1"/>
    </source>
</evidence>
<dbReference type="CDD" id="cd14688">
    <property type="entry name" value="bZIP_YAP"/>
    <property type="match status" value="1"/>
</dbReference>
<evidence type="ECO:0008006" key="4">
    <source>
        <dbReference type="Google" id="ProtNLM"/>
    </source>
</evidence>
<dbReference type="EMBL" id="KZ819322">
    <property type="protein sequence ID" value="PWN22998.1"/>
    <property type="molecule type" value="Genomic_DNA"/>
</dbReference>
<feature type="compositionally biased region" description="Polar residues" evidence="1">
    <location>
        <begin position="231"/>
        <end position="247"/>
    </location>
</feature>
<feature type="compositionally biased region" description="Basic and acidic residues" evidence="1">
    <location>
        <begin position="288"/>
        <end position="298"/>
    </location>
</feature>
<reference evidence="2 3" key="1">
    <citation type="journal article" date="2018" name="Mol. Biol. Evol.">
        <title>Broad Genomic Sampling Reveals a Smut Pathogenic Ancestry of the Fungal Clade Ustilaginomycotina.</title>
        <authorList>
            <person name="Kijpornyongpan T."/>
            <person name="Mondo S.J."/>
            <person name="Barry K."/>
            <person name="Sandor L."/>
            <person name="Lee J."/>
            <person name="Lipzen A."/>
            <person name="Pangilinan J."/>
            <person name="LaButti K."/>
            <person name="Hainaut M."/>
            <person name="Henrissat B."/>
            <person name="Grigoriev I.V."/>
            <person name="Spatafora J.W."/>
            <person name="Aime M.C."/>
        </authorList>
    </citation>
    <scope>NUCLEOTIDE SEQUENCE [LARGE SCALE GENOMIC DNA]</scope>
    <source>
        <strain evidence="2 3">MCA 4718</strain>
    </source>
</reference>
<dbReference type="GeneID" id="37013410"/>
<evidence type="ECO:0000313" key="3">
    <source>
        <dbReference type="Proteomes" id="UP000245942"/>
    </source>
</evidence>
<feature type="region of interest" description="Disordered" evidence="1">
    <location>
        <begin position="273"/>
        <end position="321"/>
    </location>
</feature>
<keyword evidence="3" id="KW-1185">Reference proteome</keyword>
<protein>
    <recommendedName>
        <fullName evidence="4">BZIP domain-containing protein</fullName>
    </recommendedName>
</protein>
<dbReference type="AlphaFoldDB" id="A0A316UDM8"/>
<dbReference type="SUPFAM" id="SSF57959">
    <property type="entry name" value="Leucine zipper domain"/>
    <property type="match status" value="1"/>
</dbReference>
<dbReference type="InterPro" id="IPR046347">
    <property type="entry name" value="bZIP_sf"/>
</dbReference>
<feature type="region of interest" description="Disordered" evidence="1">
    <location>
        <begin position="444"/>
        <end position="465"/>
    </location>
</feature>